<dbReference type="OrthoDB" id="19611at2759"/>
<proteinExistence type="inferred from homology"/>
<dbReference type="GO" id="GO:0000723">
    <property type="term" value="P:telomere maintenance"/>
    <property type="evidence" value="ECO:0007669"/>
    <property type="project" value="InterPro"/>
</dbReference>
<dbReference type="GO" id="GO:0043139">
    <property type="term" value="F:5'-3' DNA helicase activity"/>
    <property type="evidence" value="ECO:0007669"/>
    <property type="project" value="UniProtKB-EC"/>
</dbReference>
<gene>
    <name evidence="4" type="ORF">ACA1_090360</name>
</gene>
<dbReference type="PANTHER" id="PTHR47642">
    <property type="entry name" value="ATP-DEPENDENT DNA HELICASE"/>
    <property type="match status" value="1"/>
</dbReference>
<keyword evidence="5" id="KW-1185">Reference proteome</keyword>
<name>L8GVV8_ACACF</name>
<evidence type="ECO:0000259" key="3">
    <source>
        <dbReference type="Pfam" id="PF05970"/>
    </source>
</evidence>
<keyword evidence="1" id="KW-0234">DNA repair</keyword>
<dbReference type="InterPro" id="IPR051055">
    <property type="entry name" value="PIF1_helicase"/>
</dbReference>
<dbReference type="SUPFAM" id="SSF52540">
    <property type="entry name" value="P-loop containing nucleoside triphosphate hydrolases"/>
    <property type="match status" value="1"/>
</dbReference>
<evidence type="ECO:0000256" key="1">
    <source>
        <dbReference type="RuleBase" id="RU363044"/>
    </source>
</evidence>
<feature type="region of interest" description="Disordered" evidence="2">
    <location>
        <begin position="16"/>
        <end position="64"/>
    </location>
</feature>
<comment type="cofactor">
    <cofactor evidence="1">
        <name>Mg(2+)</name>
        <dbReference type="ChEBI" id="CHEBI:18420"/>
    </cofactor>
</comment>
<dbReference type="GO" id="GO:0005524">
    <property type="term" value="F:ATP binding"/>
    <property type="evidence" value="ECO:0007669"/>
    <property type="project" value="UniProtKB-KW"/>
</dbReference>
<dbReference type="RefSeq" id="XP_004338751.1">
    <property type="nucleotide sequence ID" value="XM_004338703.1"/>
</dbReference>
<accession>L8GVV8</accession>
<dbReference type="InterPro" id="IPR027417">
    <property type="entry name" value="P-loop_NTPase"/>
</dbReference>
<dbReference type="Proteomes" id="UP000011083">
    <property type="component" value="Unassembled WGS sequence"/>
</dbReference>
<dbReference type="InterPro" id="IPR010285">
    <property type="entry name" value="DNA_helicase_pif1-like_DEAD"/>
</dbReference>
<dbReference type="GO" id="GO:0006310">
    <property type="term" value="P:DNA recombination"/>
    <property type="evidence" value="ECO:0007669"/>
    <property type="project" value="UniProtKB-KW"/>
</dbReference>
<dbReference type="GO" id="GO:0016887">
    <property type="term" value="F:ATP hydrolysis activity"/>
    <property type="evidence" value="ECO:0007669"/>
    <property type="project" value="RHEA"/>
</dbReference>
<organism evidence="4 5">
    <name type="scientific">Acanthamoeba castellanii (strain ATCC 30010 / Neff)</name>
    <dbReference type="NCBI Taxonomy" id="1257118"/>
    <lineage>
        <taxon>Eukaryota</taxon>
        <taxon>Amoebozoa</taxon>
        <taxon>Discosea</taxon>
        <taxon>Longamoebia</taxon>
        <taxon>Centramoebida</taxon>
        <taxon>Acanthamoebidae</taxon>
        <taxon>Acanthamoeba</taxon>
    </lineage>
</organism>
<evidence type="ECO:0000256" key="2">
    <source>
        <dbReference type="SAM" id="MobiDB-lite"/>
    </source>
</evidence>
<keyword evidence="1" id="KW-0227">DNA damage</keyword>
<comment type="catalytic activity">
    <reaction evidence="1">
        <text>ATP + H2O = ADP + phosphate + H(+)</text>
        <dbReference type="Rhea" id="RHEA:13065"/>
        <dbReference type="ChEBI" id="CHEBI:15377"/>
        <dbReference type="ChEBI" id="CHEBI:15378"/>
        <dbReference type="ChEBI" id="CHEBI:30616"/>
        <dbReference type="ChEBI" id="CHEBI:43474"/>
        <dbReference type="ChEBI" id="CHEBI:456216"/>
        <dbReference type="EC" id="5.6.2.3"/>
    </reaction>
</comment>
<dbReference type="GO" id="GO:0006281">
    <property type="term" value="P:DNA repair"/>
    <property type="evidence" value="ECO:0007669"/>
    <property type="project" value="UniProtKB-KW"/>
</dbReference>
<evidence type="ECO:0000313" key="5">
    <source>
        <dbReference type="Proteomes" id="UP000011083"/>
    </source>
</evidence>
<keyword evidence="1" id="KW-0378">Hydrolase</keyword>
<dbReference type="AlphaFoldDB" id="L8GVV8"/>
<keyword evidence="1" id="KW-0233">DNA recombination</keyword>
<dbReference type="PANTHER" id="PTHR47642:SF5">
    <property type="entry name" value="ATP-DEPENDENT DNA HELICASE"/>
    <property type="match status" value="1"/>
</dbReference>
<dbReference type="KEGG" id="acan:ACA1_090360"/>
<dbReference type="GeneID" id="14917289"/>
<dbReference type="EC" id="5.6.2.3" evidence="1"/>
<keyword evidence="1" id="KW-0067">ATP-binding</keyword>
<feature type="domain" description="DNA helicase Pif1-like DEAD-box helicase" evidence="3">
    <location>
        <begin position="57"/>
        <end position="196"/>
    </location>
</feature>
<comment type="similarity">
    <text evidence="1">Belongs to the helicase family.</text>
</comment>
<dbReference type="VEuPathDB" id="AmoebaDB:ACA1_090360"/>
<keyword evidence="1" id="KW-0547">Nucleotide-binding</keyword>
<keyword evidence="1 4" id="KW-0347">Helicase</keyword>
<dbReference type="Gene3D" id="3.40.50.300">
    <property type="entry name" value="P-loop containing nucleotide triphosphate hydrolases"/>
    <property type="match status" value="1"/>
</dbReference>
<feature type="compositionally biased region" description="Polar residues" evidence="2">
    <location>
        <begin position="46"/>
        <end position="55"/>
    </location>
</feature>
<dbReference type="STRING" id="1257118.L8GVV8"/>
<dbReference type="EMBL" id="KB007985">
    <property type="protein sequence ID" value="ELR16738.1"/>
    <property type="molecule type" value="Genomic_DNA"/>
</dbReference>
<reference evidence="4 5" key="1">
    <citation type="journal article" date="2013" name="Genome Biol.">
        <title>Genome of Acanthamoeba castellanii highlights extensive lateral gene transfer and early evolution of tyrosine kinase signaling.</title>
        <authorList>
            <person name="Clarke M."/>
            <person name="Lohan A.J."/>
            <person name="Liu B."/>
            <person name="Lagkouvardos I."/>
            <person name="Roy S."/>
            <person name="Zafar N."/>
            <person name="Bertelli C."/>
            <person name="Schilde C."/>
            <person name="Kianianmomeni A."/>
            <person name="Burglin T.R."/>
            <person name="Frech C."/>
            <person name="Turcotte B."/>
            <person name="Kopec K.O."/>
            <person name="Synnott J.M."/>
            <person name="Choo C."/>
            <person name="Paponov I."/>
            <person name="Finkler A."/>
            <person name="Soon Heng Tan C."/>
            <person name="Hutchins A.P."/>
            <person name="Weinmeier T."/>
            <person name="Rattei T."/>
            <person name="Chu J.S."/>
            <person name="Gimenez G."/>
            <person name="Irimia M."/>
            <person name="Rigden D.J."/>
            <person name="Fitzpatrick D.A."/>
            <person name="Lorenzo-Morales J."/>
            <person name="Bateman A."/>
            <person name="Chiu C.H."/>
            <person name="Tang P."/>
            <person name="Hegemann P."/>
            <person name="Fromm H."/>
            <person name="Raoult D."/>
            <person name="Greub G."/>
            <person name="Miranda-Saavedra D."/>
            <person name="Chen N."/>
            <person name="Nash P."/>
            <person name="Ginger M.L."/>
            <person name="Horn M."/>
            <person name="Schaap P."/>
            <person name="Caler L."/>
            <person name="Loftus B."/>
        </authorList>
    </citation>
    <scope>NUCLEOTIDE SEQUENCE [LARGE SCALE GENOMIC DNA]</scope>
    <source>
        <strain evidence="4 5">Neff</strain>
    </source>
</reference>
<protein>
    <recommendedName>
        <fullName evidence="1">ATP-dependent DNA helicase</fullName>
        <ecNumber evidence="1">5.6.2.3</ecNumber>
    </recommendedName>
</protein>
<sequence length="265" mass="29494">MEEDIEIFLDFLESQDDEDSSCGILNAPPAKHKADATEEEQQQQQKRINSPSNGPVLTEEQSRPVDAVVGRRRSAFVTGDAGTGKSVVLRAIVEGLEAQMLNVAKAASTGIAAVAIGGTTLHYLLRMGACDAPMEELVNQARERRTNNPSKVMWRGLDVLVLDEISMFDAEFFDKAERIIAAYRGREELPFGGLQNITKTMEGRIWQLPLRLAWALTIHRVQGMTLEKAELRMREIFQYSQGYVGFSRVKTLDGLFLHDLDPGSI</sequence>
<evidence type="ECO:0000313" key="4">
    <source>
        <dbReference type="EMBL" id="ELR16738.1"/>
    </source>
</evidence>
<dbReference type="Pfam" id="PF05970">
    <property type="entry name" value="PIF1"/>
    <property type="match status" value="1"/>
</dbReference>